<dbReference type="GO" id="GO:0012505">
    <property type="term" value="C:endomembrane system"/>
    <property type="evidence" value="ECO:0007669"/>
    <property type="project" value="UniProtKB-SubCell"/>
</dbReference>
<gene>
    <name evidence="8" type="ORF">HHI36_000802</name>
</gene>
<keyword evidence="5 6" id="KW-0012">Acyltransferase</keyword>
<dbReference type="AlphaFoldDB" id="A0ABD2P5Y5"/>
<evidence type="ECO:0000256" key="2">
    <source>
        <dbReference type="ARBA" id="ARBA00007937"/>
    </source>
</evidence>
<comment type="similarity">
    <text evidence="2 6">Belongs to the GPAT/DAPAT family.</text>
</comment>
<keyword evidence="4" id="KW-0472">Membrane</keyword>
<name>A0ABD2P5Y5_9CUCU</name>
<organism evidence="8 9">
    <name type="scientific">Cryptolaemus montrouzieri</name>
    <dbReference type="NCBI Taxonomy" id="559131"/>
    <lineage>
        <taxon>Eukaryota</taxon>
        <taxon>Metazoa</taxon>
        <taxon>Ecdysozoa</taxon>
        <taxon>Arthropoda</taxon>
        <taxon>Hexapoda</taxon>
        <taxon>Insecta</taxon>
        <taxon>Pterygota</taxon>
        <taxon>Neoptera</taxon>
        <taxon>Endopterygota</taxon>
        <taxon>Coleoptera</taxon>
        <taxon>Polyphaga</taxon>
        <taxon>Cucujiformia</taxon>
        <taxon>Coccinelloidea</taxon>
        <taxon>Coccinellidae</taxon>
        <taxon>Scymninae</taxon>
        <taxon>Scymnini</taxon>
        <taxon>Cryptolaemus</taxon>
    </lineage>
</organism>
<comment type="caution">
    <text evidence="8">The sequence shown here is derived from an EMBL/GenBank/DDBJ whole genome shotgun (WGS) entry which is preliminary data.</text>
</comment>
<keyword evidence="3 6" id="KW-0808">Transferase</keyword>
<evidence type="ECO:0000313" key="8">
    <source>
        <dbReference type="EMBL" id="KAL3286293.1"/>
    </source>
</evidence>
<dbReference type="SUPFAM" id="SSF69593">
    <property type="entry name" value="Glycerol-3-phosphate (1)-acyltransferase"/>
    <property type="match status" value="1"/>
</dbReference>
<dbReference type="InterPro" id="IPR022284">
    <property type="entry name" value="GPAT/DHAPAT"/>
</dbReference>
<dbReference type="GO" id="GO:0016746">
    <property type="term" value="F:acyltransferase activity"/>
    <property type="evidence" value="ECO:0007669"/>
    <property type="project" value="UniProtKB-KW"/>
</dbReference>
<evidence type="ECO:0000256" key="4">
    <source>
        <dbReference type="ARBA" id="ARBA00023136"/>
    </source>
</evidence>
<evidence type="ECO:0000259" key="7">
    <source>
        <dbReference type="SMART" id="SM00563"/>
    </source>
</evidence>
<dbReference type="InterPro" id="IPR041728">
    <property type="entry name" value="GPAT/DHAPAT_LPLAT"/>
</dbReference>
<dbReference type="PANTHER" id="PTHR12563">
    <property type="entry name" value="GLYCEROL-3-PHOSPHATE ACYLTRANSFERASE"/>
    <property type="match status" value="1"/>
</dbReference>
<dbReference type="CDD" id="cd07993">
    <property type="entry name" value="LPLAT_DHAPAT-like"/>
    <property type="match status" value="1"/>
</dbReference>
<dbReference type="SMART" id="SM00563">
    <property type="entry name" value="PlsC"/>
    <property type="match status" value="1"/>
</dbReference>
<feature type="domain" description="Phospholipid/glycerol acyltransferase" evidence="7">
    <location>
        <begin position="131"/>
        <end position="260"/>
    </location>
</feature>
<evidence type="ECO:0000256" key="6">
    <source>
        <dbReference type="PIRNR" id="PIRNR000437"/>
    </source>
</evidence>
<protein>
    <recommendedName>
        <fullName evidence="7">Phospholipid/glycerol acyltransferase domain-containing protein</fullName>
    </recommendedName>
</protein>
<comment type="subcellular location">
    <subcellularLocation>
        <location evidence="1">Endomembrane system</location>
        <topology evidence="1">Peripheral membrane protein</topology>
    </subcellularLocation>
</comment>
<dbReference type="PIRSF" id="PIRSF000437">
    <property type="entry name" value="GPAT_DHAPAT"/>
    <property type="match status" value="1"/>
</dbReference>
<dbReference type="EMBL" id="JABFTP020000185">
    <property type="protein sequence ID" value="KAL3286293.1"/>
    <property type="molecule type" value="Genomic_DNA"/>
</dbReference>
<proteinExistence type="inferred from homology"/>
<accession>A0ABD2P5Y5</accession>
<evidence type="ECO:0000313" key="9">
    <source>
        <dbReference type="Proteomes" id="UP001516400"/>
    </source>
</evidence>
<dbReference type="InterPro" id="IPR045520">
    <property type="entry name" value="GPAT/DHAPAT_C"/>
</dbReference>
<reference evidence="8 9" key="1">
    <citation type="journal article" date="2021" name="BMC Biol.">
        <title>Horizontally acquired antibacterial genes associated with adaptive radiation of ladybird beetles.</title>
        <authorList>
            <person name="Li H.S."/>
            <person name="Tang X.F."/>
            <person name="Huang Y.H."/>
            <person name="Xu Z.Y."/>
            <person name="Chen M.L."/>
            <person name="Du X.Y."/>
            <person name="Qiu B.Y."/>
            <person name="Chen P.T."/>
            <person name="Zhang W."/>
            <person name="Slipinski A."/>
            <person name="Escalona H.E."/>
            <person name="Waterhouse R.M."/>
            <person name="Zwick A."/>
            <person name="Pang H."/>
        </authorList>
    </citation>
    <scope>NUCLEOTIDE SEQUENCE [LARGE SCALE GENOMIC DNA]</scope>
    <source>
        <strain evidence="8">SYSU2018</strain>
    </source>
</reference>
<evidence type="ECO:0000256" key="3">
    <source>
        <dbReference type="ARBA" id="ARBA00022679"/>
    </source>
</evidence>
<dbReference type="Proteomes" id="UP001516400">
    <property type="component" value="Unassembled WGS sequence"/>
</dbReference>
<dbReference type="InterPro" id="IPR002123">
    <property type="entry name" value="Plipid/glycerol_acylTrfase"/>
</dbReference>
<dbReference type="Pfam" id="PF19277">
    <property type="entry name" value="GPAT_C"/>
    <property type="match status" value="1"/>
</dbReference>
<sequence>MERKSRNYEDVLEPRRSEFSHVIWFSRKLDTRIAYTQKDKPTPETLKKCVLKDIKISELIDGLHAEEGIPKDILETQVRIILDEIGYNKNLRIIRFLALVLVKICLKVCKGIYVNTNSIFHIKSLMGKCPVIFVPSHRSYADFILMSYICFTYDIEIPAIAAGMDFHGMWAMGSILRDTGAFFMRRSYNSDILYWTTFKQYIQQLVTKGDLAIEFFIEGTRSRSNKSLMPKYGLLNMILKPLFLREVPDILFVPINISYDRIMEEKLFAFELLGVPKPKETTSAFFKSLSMIKEKYGSIHLSFGKPISAKQFFGEYLDESRHSIGPLHHQELNEYDKMIIPSLAHEIIYSQQKLAVLNMINLIALLLNLNLTKSKKLLSVKELKEKVMQLKAVLEQYGAHIWITDFDDDFRETLLVHKNLLHVTGDGKIDVVKNKIDLTNLNVSKLKAYRLSEKVLTYSVPFITLCIYANPVLHYLVDTSIILAVLKVIPQATYDVLFNQYCYLRRLFLHEFVTYPPKFSSEFKISLNHCIDFSLITISKDNRYMLWENEDLQQLMISSIQPFLYSYFIVAHILENHENGDEKSILTMVQEKIVSQMELEFIHPYSLNLDSISHCLTSLSASGALKKTKGTSGFSYIVHHKNMEILKKRLEPYTSILCQGQTIQESTLKHKF</sequence>
<evidence type="ECO:0000256" key="1">
    <source>
        <dbReference type="ARBA" id="ARBA00004184"/>
    </source>
</evidence>
<dbReference type="Pfam" id="PF01553">
    <property type="entry name" value="Acyltransferase"/>
    <property type="match status" value="1"/>
</dbReference>
<keyword evidence="9" id="KW-1185">Reference proteome</keyword>
<dbReference type="PANTHER" id="PTHR12563:SF17">
    <property type="entry name" value="DIHYDROXYACETONE PHOSPHATE ACYLTRANSFERASE"/>
    <property type="match status" value="1"/>
</dbReference>
<evidence type="ECO:0000256" key="5">
    <source>
        <dbReference type="ARBA" id="ARBA00023315"/>
    </source>
</evidence>